<keyword evidence="2" id="KW-1185">Reference proteome</keyword>
<evidence type="ECO:0000313" key="1">
    <source>
        <dbReference type="EMBL" id="NBZ89889.1"/>
    </source>
</evidence>
<dbReference type="AlphaFoldDB" id="A0AAE4YD65"/>
<gene>
    <name evidence="1" type="ORF">GV832_20080</name>
</gene>
<sequence>MMLCKADFEDIFPNLFGPEKQKGQTGESVWHGFFACAERHPVSAAEEVVIAERGANLEPESMPKSETQATS</sequence>
<evidence type="ECO:0000313" key="2">
    <source>
        <dbReference type="Proteomes" id="UP001193501"/>
    </source>
</evidence>
<protein>
    <submittedName>
        <fullName evidence="1">Uncharacterized protein</fullName>
    </submittedName>
</protein>
<dbReference type="RefSeq" id="WP_168776679.1">
    <property type="nucleotide sequence ID" value="NZ_JAABNR010000038.1"/>
</dbReference>
<organism evidence="1 2">
    <name type="scientific">Stagnihabitans tardus</name>
    <dbReference type="NCBI Taxonomy" id="2699202"/>
    <lineage>
        <taxon>Bacteria</taxon>
        <taxon>Pseudomonadati</taxon>
        <taxon>Pseudomonadota</taxon>
        <taxon>Alphaproteobacteria</taxon>
        <taxon>Rhodobacterales</taxon>
        <taxon>Paracoccaceae</taxon>
        <taxon>Stagnihabitans</taxon>
    </lineage>
</organism>
<dbReference type="Proteomes" id="UP001193501">
    <property type="component" value="Unassembled WGS sequence"/>
</dbReference>
<proteinExistence type="predicted"/>
<accession>A0AAE4YD65</accession>
<reference evidence="1" key="1">
    <citation type="submission" date="2020-01" db="EMBL/GenBank/DDBJ databases">
        <authorList>
            <person name="Chen W.-M."/>
        </authorList>
    </citation>
    <scope>NUCLEOTIDE SEQUENCE</scope>
    <source>
        <strain evidence="1">CYK-10</strain>
    </source>
</reference>
<dbReference type="EMBL" id="JAABNR010000038">
    <property type="protein sequence ID" value="NBZ89889.1"/>
    <property type="molecule type" value="Genomic_DNA"/>
</dbReference>
<name>A0AAE4YD65_9RHOB</name>
<comment type="caution">
    <text evidence="1">The sequence shown here is derived from an EMBL/GenBank/DDBJ whole genome shotgun (WGS) entry which is preliminary data.</text>
</comment>